<dbReference type="VEuPathDB" id="VectorBase:LOC119178080"/>
<name>A0A6G5A2Y2_RHIMP</name>
<feature type="signal peptide" evidence="1">
    <location>
        <begin position="1"/>
        <end position="18"/>
    </location>
</feature>
<dbReference type="EMBL" id="GIKN01002114">
    <property type="protein sequence ID" value="NIE44387.1"/>
    <property type="molecule type" value="Transcribed_RNA"/>
</dbReference>
<sequence length="138" mass="15221">MKSFALVFCYSLFAAACAAPYESRSVSNGTEETEQDEFLRDALTTICRAVESWVENNTALEPMELQRRLEKLVDDTLERNKAFAAIENEDEEDDDSVIEYGLGKKLKKWRKKAKKALIDAAKAVAIQKAVGAAAAAVG</sequence>
<keyword evidence="1" id="KW-0732">Signal</keyword>
<proteinExistence type="predicted"/>
<evidence type="ECO:0000256" key="1">
    <source>
        <dbReference type="SAM" id="SignalP"/>
    </source>
</evidence>
<accession>A0A6G5A2Y2</accession>
<dbReference type="AlphaFoldDB" id="A0A6G5A2Y2"/>
<dbReference type="OrthoDB" id="10532722at2759"/>
<organism evidence="2">
    <name type="scientific">Rhipicephalus microplus</name>
    <name type="common">Cattle tick</name>
    <name type="synonym">Boophilus microplus</name>
    <dbReference type="NCBI Taxonomy" id="6941"/>
    <lineage>
        <taxon>Eukaryota</taxon>
        <taxon>Metazoa</taxon>
        <taxon>Ecdysozoa</taxon>
        <taxon>Arthropoda</taxon>
        <taxon>Chelicerata</taxon>
        <taxon>Arachnida</taxon>
        <taxon>Acari</taxon>
        <taxon>Parasitiformes</taxon>
        <taxon>Ixodida</taxon>
        <taxon>Ixodoidea</taxon>
        <taxon>Ixodidae</taxon>
        <taxon>Rhipicephalinae</taxon>
        <taxon>Rhipicephalus</taxon>
        <taxon>Boophilus</taxon>
    </lineage>
</organism>
<dbReference type="PROSITE" id="PS51257">
    <property type="entry name" value="PROKAR_LIPOPROTEIN"/>
    <property type="match status" value="1"/>
</dbReference>
<protein>
    <submittedName>
        <fullName evidence="2">Putative conserved secreted protein</fullName>
    </submittedName>
</protein>
<feature type="chain" id="PRO_5026170658" evidence="1">
    <location>
        <begin position="19"/>
        <end position="138"/>
    </location>
</feature>
<reference evidence="2" key="1">
    <citation type="submission" date="2020-03" db="EMBL/GenBank/DDBJ databases">
        <title>A transcriptome and proteome of the tick Rhipicephalus microplus shaped by the genetic composition of its hosts and developmental stage.</title>
        <authorList>
            <person name="Garcia G.R."/>
            <person name="Ribeiro J.M.C."/>
            <person name="Maruyama S.R."/>
            <person name="Gardinasse L.G."/>
            <person name="Nelson K."/>
            <person name="Ferreira B.R."/>
            <person name="Andrade T.G."/>
            <person name="Santos I.K.F.M."/>
        </authorList>
    </citation>
    <scope>NUCLEOTIDE SEQUENCE</scope>
    <source>
        <strain evidence="2">NSGR</strain>
        <tissue evidence="2">Salivary glands</tissue>
    </source>
</reference>
<evidence type="ECO:0000313" key="2">
    <source>
        <dbReference type="EMBL" id="NIE44387.1"/>
    </source>
</evidence>